<proteinExistence type="predicted"/>
<organism evidence="1">
    <name type="scientific">Anguilla anguilla</name>
    <name type="common">European freshwater eel</name>
    <name type="synonym">Muraena anguilla</name>
    <dbReference type="NCBI Taxonomy" id="7936"/>
    <lineage>
        <taxon>Eukaryota</taxon>
        <taxon>Metazoa</taxon>
        <taxon>Chordata</taxon>
        <taxon>Craniata</taxon>
        <taxon>Vertebrata</taxon>
        <taxon>Euteleostomi</taxon>
        <taxon>Actinopterygii</taxon>
        <taxon>Neopterygii</taxon>
        <taxon>Teleostei</taxon>
        <taxon>Anguilliformes</taxon>
        <taxon>Anguillidae</taxon>
        <taxon>Anguilla</taxon>
    </lineage>
</organism>
<evidence type="ECO:0000313" key="1">
    <source>
        <dbReference type="EMBL" id="JAH81533.1"/>
    </source>
</evidence>
<accession>A0A0E9VWA3</accession>
<sequence>MGMLASLSRCSTTLI</sequence>
<reference evidence="1" key="2">
    <citation type="journal article" date="2015" name="Fish Shellfish Immunol.">
        <title>Early steps in the European eel (Anguilla anguilla)-Vibrio vulnificus interaction in the gills: Role of the RtxA13 toxin.</title>
        <authorList>
            <person name="Callol A."/>
            <person name="Pajuelo D."/>
            <person name="Ebbesson L."/>
            <person name="Teles M."/>
            <person name="MacKenzie S."/>
            <person name="Amaro C."/>
        </authorList>
    </citation>
    <scope>NUCLEOTIDE SEQUENCE</scope>
</reference>
<name>A0A0E9VWA3_ANGAN</name>
<protein>
    <submittedName>
        <fullName evidence="1">Uncharacterized protein</fullName>
    </submittedName>
</protein>
<dbReference type="EMBL" id="GBXM01027044">
    <property type="protein sequence ID" value="JAH81533.1"/>
    <property type="molecule type" value="Transcribed_RNA"/>
</dbReference>
<reference evidence="1" key="1">
    <citation type="submission" date="2014-11" db="EMBL/GenBank/DDBJ databases">
        <authorList>
            <person name="Amaro Gonzalez C."/>
        </authorList>
    </citation>
    <scope>NUCLEOTIDE SEQUENCE</scope>
</reference>